<reference evidence="6 7" key="1">
    <citation type="submission" date="2019-01" db="EMBL/GenBank/DDBJ databases">
        <authorList>
            <person name="Chen W.-M."/>
        </authorList>
    </citation>
    <scope>NUCLEOTIDE SEQUENCE [LARGE SCALE GENOMIC DNA]</scope>
    <source>
        <strain evidence="6 7">CCP-18</strain>
    </source>
</reference>
<dbReference type="SUPFAM" id="SSF51197">
    <property type="entry name" value="Clavaminate synthase-like"/>
    <property type="match status" value="1"/>
</dbReference>
<dbReference type="Pfam" id="PF05118">
    <property type="entry name" value="Asp_Arg_Hydrox"/>
    <property type="match status" value="1"/>
</dbReference>
<dbReference type="InterPro" id="IPR011990">
    <property type="entry name" value="TPR-like_helical_dom_sf"/>
</dbReference>
<sequence>MSESSNEAQGRALDGVQWLRQRQFAAAAECFRESLQLDPSVTPVWLHLAMAERGLGRRDEEGLALTKALETHPFDLMALLLKGNWLERGGQPHAAVKVYRGALTVAEQSPAAVSPDLQPLLDRARRFAATYQADYSAFLDQQMAAAAKGLAPEELARFWQTLDIHLGRRQRFDPQPMGLFYARLAPTEFFERRRFPWIEGLEAQTADIRAECLAALGDEAHITPYLDYDPDQPLQQWAELNRNPRWSAYHLLKDGLPLQPNASRCPRTLAALAAVDQPVQQGRTPVAMYSLLKPHTHIPPHVGISNVRLVAHLPLVVPRDCALRVGSTTHAWQPGEVCVFDDTIEHEAWNRSDELRAVLIFDVWHPDLNEAERRMISALARASDAFTGAAAAMPL</sequence>
<organism evidence="6 7">
    <name type="scientific">Inhella crocodyli</name>
    <dbReference type="NCBI Taxonomy" id="2499851"/>
    <lineage>
        <taxon>Bacteria</taxon>
        <taxon>Pseudomonadati</taxon>
        <taxon>Pseudomonadota</taxon>
        <taxon>Betaproteobacteria</taxon>
        <taxon>Burkholderiales</taxon>
        <taxon>Sphaerotilaceae</taxon>
        <taxon>Inhella</taxon>
    </lineage>
</organism>
<evidence type="ECO:0000256" key="1">
    <source>
        <dbReference type="ARBA" id="ARBA00007730"/>
    </source>
</evidence>
<dbReference type="OrthoDB" id="21665at2"/>
<dbReference type="Gene3D" id="1.25.40.10">
    <property type="entry name" value="Tetratricopeptide repeat domain"/>
    <property type="match status" value="1"/>
</dbReference>
<dbReference type="EMBL" id="SACM01000005">
    <property type="protein sequence ID" value="RVT83025.1"/>
    <property type="molecule type" value="Genomic_DNA"/>
</dbReference>
<evidence type="ECO:0000256" key="2">
    <source>
        <dbReference type="ARBA" id="ARBA00022964"/>
    </source>
</evidence>
<dbReference type="AlphaFoldDB" id="A0A437LC83"/>
<dbReference type="Proteomes" id="UP000288587">
    <property type="component" value="Unassembled WGS sequence"/>
</dbReference>
<name>A0A437LC83_9BURK</name>
<dbReference type="SMART" id="SM00028">
    <property type="entry name" value="TPR"/>
    <property type="match status" value="3"/>
</dbReference>
<feature type="domain" description="Aspartyl/asparaginy/proline hydroxylase" evidence="5">
    <location>
        <begin position="203"/>
        <end position="366"/>
    </location>
</feature>
<keyword evidence="7" id="KW-1185">Reference proteome</keyword>
<evidence type="ECO:0000256" key="4">
    <source>
        <dbReference type="PROSITE-ProRule" id="PRU00339"/>
    </source>
</evidence>
<comment type="similarity">
    <text evidence="1">Belongs to the aspartyl/asparaginyl beta-hydroxylase family.</text>
</comment>
<keyword evidence="4" id="KW-0802">TPR repeat</keyword>
<evidence type="ECO:0000259" key="5">
    <source>
        <dbReference type="Pfam" id="PF05118"/>
    </source>
</evidence>
<dbReference type="SUPFAM" id="SSF48452">
    <property type="entry name" value="TPR-like"/>
    <property type="match status" value="1"/>
</dbReference>
<dbReference type="InterPro" id="IPR027443">
    <property type="entry name" value="IPNS-like_sf"/>
</dbReference>
<evidence type="ECO:0000313" key="7">
    <source>
        <dbReference type="Proteomes" id="UP000288587"/>
    </source>
</evidence>
<protein>
    <submittedName>
        <fullName evidence="6">Aspartyl beta-hydroxylase</fullName>
    </submittedName>
</protein>
<dbReference type="InterPro" id="IPR007803">
    <property type="entry name" value="Asp/Arg/Pro-Hydrxlase"/>
</dbReference>
<dbReference type="InterPro" id="IPR019734">
    <property type="entry name" value="TPR_rpt"/>
</dbReference>
<dbReference type="PANTHER" id="PTHR46332:SF5">
    <property type="entry name" value="ASPARTATE BETA-HYDROXYLASE DOMAIN CONTAINING 2"/>
    <property type="match status" value="1"/>
</dbReference>
<feature type="repeat" description="TPR" evidence="4">
    <location>
        <begin position="8"/>
        <end position="41"/>
    </location>
</feature>
<keyword evidence="3" id="KW-0560">Oxidoreductase</keyword>
<dbReference type="Gene3D" id="2.60.120.330">
    <property type="entry name" value="B-lactam Antibiotic, Isopenicillin N Synthase, Chain"/>
    <property type="match status" value="1"/>
</dbReference>
<dbReference type="PROSITE" id="PS50005">
    <property type="entry name" value="TPR"/>
    <property type="match status" value="1"/>
</dbReference>
<dbReference type="InterPro" id="IPR051821">
    <property type="entry name" value="Asp/Asn_beta-hydroxylase"/>
</dbReference>
<dbReference type="GO" id="GO:0016020">
    <property type="term" value="C:membrane"/>
    <property type="evidence" value="ECO:0007669"/>
    <property type="project" value="TreeGrafter"/>
</dbReference>
<dbReference type="PANTHER" id="PTHR46332">
    <property type="entry name" value="ASPARTATE BETA-HYDROXYLASE DOMAIN-CONTAINING PROTEIN 2"/>
    <property type="match status" value="1"/>
</dbReference>
<proteinExistence type="inferred from homology"/>
<evidence type="ECO:0000313" key="6">
    <source>
        <dbReference type="EMBL" id="RVT83025.1"/>
    </source>
</evidence>
<keyword evidence="2" id="KW-0223">Dioxygenase</keyword>
<accession>A0A437LC83</accession>
<gene>
    <name evidence="6" type="ORF">EOD73_15805</name>
</gene>
<evidence type="ECO:0000256" key="3">
    <source>
        <dbReference type="ARBA" id="ARBA00023002"/>
    </source>
</evidence>
<comment type="caution">
    <text evidence="6">The sequence shown here is derived from an EMBL/GenBank/DDBJ whole genome shotgun (WGS) entry which is preliminary data.</text>
</comment>
<dbReference type="GO" id="GO:0051213">
    <property type="term" value="F:dioxygenase activity"/>
    <property type="evidence" value="ECO:0007669"/>
    <property type="project" value="UniProtKB-KW"/>
</dbReference>
<dbReference type="RefSeq" id="WP_127684006.1">
    <property type="nucleotide sequence ID" value="NZ_SACM01000005.1"/>
</dbReference>